<dbReference type="EMBL" id="JZWS01000150">
    <property type="protein sequence ID" value="KJR78275.1"/>
    <property type="molecule type" value="Genomic_DNA"/>
</dbReference>
<comment type="caution">
    <text evidence="1">The sequence shown here is derived from an EMBL/GenBank/DDBJ whole genome shotgun (WGS) entry which is preliminary data.</text>
</comment>
<protein>
    <submittedName>
        <fullName evidence="1">Uncharacterized protein</fullName>
    </submittedName>
</protein>
<sequence>MCNPKEVVRRNYEDLKGARLIKLGEGVYVGRNFLKDVLVYVEQDKGIFVHCVGDCFKGTGCVVYEAKGNLSKEEVAVEELGLSPLFPTRKASTALLSLLEASRVLGLKQLEVAYGFILDKVNEGALMDLDQ</sequence>
<accession>A0A0F2LP81</accession>
<organism evidence="1">
    <name type="scientific">Candidatus Aramenus sulfurataquae</name>
    <dbReference type="NCBI Taxonomy" id="1326980"/>
    <lineage>
        <taxon>Archaea</taxon>
        <taxon>Thermoproteota</taxon>
        <taxon>Thermoprotei</taxon>
        <taxon>Sulfolobales</taxon>
        <taxon>Sulfolobaceae</taxon>
        <taxon>Candidatus Aramenus</taxon>
    </lineage>
</organism>
<reference evidence="1" key="1">
    <citation type="submission" date="2015-03" db="EMBL/GenBank/DDBJ databases">
        <title>Metagenome Sequencing of an Archaeal-Dominated Microbial Community from a Hot Spring at the Los Azufres Geothermal Field, Mexico.</title>
        <authorList>
            <person name="Servin-Garciduenas L.E."/>
            <person name="Martinez-Romero E."/>
        </authorList>
    </citation>
    <scope>NUCLEOTIDE SEQUENCE [LARGE SCALE GENOMIC DNA]</scope>
    <source>
        <strain evidence="1">AZ1-454</strain>
    </source>
</reference>
<name>A0A0F2LP81_9CREN</name>
<evidence type="ECO:0000313" key="1">
    <source>
        <dbReference type="EMBL" id="KJR78275.1"/>
    </source>
</evidence>
<dbReference type="AlphaFoldDB" id="A0A0F2LP81"/>
<gene>
    <name evidence="1" type="ORF">TQ35_08155</name>
</gene>
<proteinExistence type="predicted"/>